<dbReference type="Proteomes" id="UP000242313">
    <property type="component" value="Unassembled WGS sequence"/>
</dbReference>
<dbReference type="PROSITE" id="PS50305">
    <property type="entry name" value="SIRTUIN"/>
    <property type="match status" value="1"/>
</dbReference>
<dbReference type="HAMAP" id="MF_01121">
    <property type="entry name" value="Sirtuin_ClassIII"/>
    <property type="match status" value="1"/>
</dbReference>
<dbReference type="PANTHER" id="PTHR11085:SF10">
    <property type="entry name" value="NAD-DEPENDENT PROTEIN DEACYLASE SIRTUIN-5, MITOCHONDRIAL-RELATED"/>
    <property type="match status" value="1"/>
</dbReference>
<evidence type="ECO:0000256" key="2">
    <source>
        <dbReference type="ARBA" id="ARBA00023027"/>
    </source>
</evidence>
<feature type="domain" description="Deacetylase sirtuin-type" evidence="5">
    <location>
        <begin position="1"/>
        <end position="253"/>
    </location>
</feature>
<dbReference type="GO" id="GO:0017136">
    <property type="term" value="F:histone deacetylase activity, NAD-dependent"/>
    <property type="evidence" value="ECO:0007669"/>
    <property type="project" value="TreeGrafter"/>
</dbReference>
<dbReference type="GO" id="GO:0070403">
    <property type="term" value="F:NAD+ binding"/>
    <property type="evidence" value="ECO:0007669"/>
    <property type="project" value="UniProtKB-UniRule"/>
</dbReference>
<feature type="binding site" evidence="3 4">
    <location>
        <position position="127"/>
    </location>
    <ligand>
        <name>Zn(2+)</name>
        <dbReference type="ChEBI" id="CHEBI:29105"/>
    </ligand>
</feature>
<keyword evidence="1" id="KW-0808">Transferase</keyword>
<feature type="binding site" evidence="3">
    <location>
        <position position="67"/>
    </location>
    <ligand>
        <name>substrate</name>
    </ligand>
</feature>
<dbReference type="InterPro" id="IPR026591">
    <property type="entry name" value="Sirtuin_cat_small_dom_sf"/>
</dbReference>
<feature type="binding site" evidence="3">
    <location>
        <position position="239"/>
    </location>
    <ligand>
        <name>NAD(+)</name>
        <dbReference type="ChEBI" id="CHEBI:57540"/>
    </ligand>
</feature>
<comment type="subcellular location">
    <subcellularLocation>
        <location evidence="3">Cytoplasm</location>
    </subcellularLocation>
</comment>
<comment type="cofactor">
    <cofactor evidence="3">
        <name>Zn(2+)</name>
        <dbReference type="ChEBI" id="CHEBI:29105"/>
    </cofactor>
    <text evidence="3">Binds 1 zinc ion per subunit.</text>
</comment>
<evidence type="ECO:0000313" key="7">
    <source>
        <dbReference type="Proteomes" id="UP000242313"/>
    </source>
</evidence>
<name>A0A2A3MG21_9PSED</name>
<evidence type="ECO:0000256" key="3">
    <source>
        <dbReference type="HAMAP-Rule" id="MF_01121"/>
    </source>
</evidence>
<gene>
    <name evidence="3" type="primary">cobB</name>
    <name evidence="6" type="ORF">CNQ84_14670</name>
</gene>
<comment type="function">
    <text evidence="3">NAD-dependent lysine deacetylase and desuccinylase that specifically removes acetyl and succinyl groups on target proteins. Modulates the activities of several proteins which are inactive in their acylated form.</text>
</comment>
<dbReference type="InterPro" id="IPR003000">
    <property type="entry name" value="Sirtuin"/>
</dbReference>
<keyword evidence="3 4" id="KW-0862">Zinc</keyword>
<dbReference type="InterPro" id="IPR027546">
    <property type="entry name" value="Sirtuin_class_III"/>
</dbReference>
<dbReference type="GO" id="GO:0036055">
    <property type="term" value="F:protein-succinyllysine desuccinylase activity"/>
    <property type="evidence" value="ECO:0007669"/>
    <property type="project" value="UniProtKB-UniRule"/>
</dbReference>
<keyword evidence="2 3" id="KW-0520">NAD</keyword>
<evidence type="ECO:0000313" key="6">
    <source>
        <dbReference type="EMBL" id="PBK03504.1"/>
    </source>
</evidence>
<dbReference type="Gene3D" id="3.30.1600.10">
    <property type="entry name" value="SIR2/SIRT2 'Small Domain"/>
    <property type="match status" value="1"/>
</dbReference>
<proteinExistence type="inferred from homology"/>
<protein>
    <recommendedName>
        <fullName evidence="3">NAD-dependent protein deacylase</fullName>
        <ecNumber evidence="3">2.3.1.286</ecNumber>
    </recommendedName>
    <alternativeName>
        <fullName evidence="3">Regulatory protein SIR2 homolog</fullName>
    </alternativeName>
</protein>
<comment type="caution">
    <text evidence="6">The sequence shown here is derived from an EMBL/GenBank/DDBJ whole genome shotgun (WGS) entry which is preliminary data.</text>
</comment>
<dbReference type="CDD" id="cd01412">
    <property type="entry name" value="SIRT5_Af1_CobB"/>
    <property type="match status" value="1"/>
</dbReference>
<keyword evidence="3" id="KW-0963">Cytoplasm</keyword>
<dbReference type="EC" id="2.3.1.286" evidence="3"/>
<dbReference type="InterPro" id="IPR026590">
    <property type="entry name" value="Ssirtuin_cat_dom"/>
</dbReference>
<evidence type="ECO:0000259" key="5">
    <source>
        <dbReference type="PROSITE" id="PS50305"/>
    </source>
</evidence>
<feature type="binding site" evidence="3">
    <location>
        <begin position="195"/>
        <end position="197"/>
    </location>
    <ligand>
        <name>NAD(+)</name>
        <dbReference type="ChEBI" id="CHEBI:57540"/>
    </ligand>
</feature>
<comment type="similarity">
    <text evidence="3">Belongs to the sirtuin family. Class III subfamily.</text>
</comment>
<keyword evidence="3 4" id="KW-0479">Metal-binding</keyword>
<comment type="catalytic activity">
    <reaction evidence="3">
        <text>N(6)-acetyl-L-lysyl-[protein] + NAD(+) + H2O = 2''-O-acetyl-ADP-D-ribose + nicotinamide + L-lysyl-[protein]</text>
        <dbReference type="Rhea" id="RHEA:43636"/>
        <dbReference type="Rhea" id="RHEA-COMP:9752"/>
        <dbReference type="Rhea" id="RHEA-COMP:10731"/>
        <dbReference type="ChEBI" id="CHEBI:15377"/>
        <dbReference type="ChEBI" id="CHEBI:17154"/>
        <dbReference type="ChEBI" id="CHEBI:29969"/>
        <dbReference type="ChEBI" id="CHEBI:57540"/>
        <dbReference type="ChEBI" id="CHEBI:61930"/>
        <dbReference type="ChEBI" id="CHEBI:83767"/>
        <dbReference type="EC" id="2.3.1.286"/>
    </reaction>
</comment>
<dbReference type="NCBIfam" id="NF001753">
    <property type="entry name" value="PRK00481.1-3"/>
    <property type="match status" value="1"/>
</dbReference>
<feature type="binding site" evidence="3 4">
    <location>
        <position position="130"/>
    </location>
    <ligand>
        <name>Zn(2+)</name>
        <dbReference type="ChEBI" id="CHEBI:29105"/>
    </ligand>
</feature>
<dbReference type="GO" id="GO:0005737">
    <property type="term" value="C:cytoplasm"/>
    <property type="evidence" value="ECO:0007669"/>
    <property type="project" value="UniProtKB-SubCell"/>
</dbReference>
<dbReference type="Gene3D" id="3.40.50.1220">
    <property type="entry name" value="TPP-binding domain"/>
    <property type="match status" value="1"/>
</dbReference>
<dbReference type="RefSeq" id="WP_096005588.1">
    <property type="nucleotide sequence ID" value="NZ_NTMR01000019.1"/>
</dbReference>
<dbReference type="InterPro" id="IPR050134">
    <property type="entry name" value="NAD-dep_sirtuin_deacylases"/>
</dbReference>
<feature type="binding site" evidence="3">
    <location>
        <position position="70"/>
    </location>
    <ligand>
        <name>substrate</name>
    </ligand>
</feature>
<organism evidence="6 7">
    <name type="scientific">Pseudomonas abyssi</name>
    <dbReference type="NCBI Taxonomy" id="170540"/>
    <lineage>
        <taxon>Bacteria</taxon>
        <taxon>Pseudomonadati</taxon>
        <taxon>Pseudomonadota</taxon>
        <taxon>Gammaproteobacteria</taxon>
        <taxon>Pseudomonadales</taxon>
        <taxon>Pseudomonadaceae</taxon>
        <taxon>Pseudomonas</taxon>
    </lineage>
</organism>
<evidence type="ECO:0000256" key="1">
    <source>
        <dbReference type="ARBA" id="ARBA00022679"/>
    </source>
</evidence>
<comment type="catalytic activity">
    <reaction evidence="3">
        <text>N(6)-succinyl-L-lysyl-[protein] + NAD(+) + H2O = 2''-O-succinyl-ADP-D-ribose + nicotinamide + L-lysyl-[protein]</text>
        <dbReference type="Rhea" id="RHEA:47668"/>
        <dbReference type="Rhea" id="RHEA-COMP:9752"/>
        <dbReference type="Rhea" id="RHEA-COMP:11877"/>
        <dbReference type="ChEBI" id="CHEBI:15377"/>
        <dbReference type="ChEBI" id="CHEBI:17154"/>
        <dbReference type="ChEBI" id="CHEBI:29969"/>
        <dbReference type="ChEBI" id="CHEBI:57540"/>
        <dbReference type="ChEBI" id="CHEBI:87830"/>
        <dbReference type="ChEBI" id="CHEBI:87832"/>
    </reaction>
</comment>
<dbReference type="Pfam" id="PF02146">
    <property type="entry name" value="SIR2"/>
    <property type="match status" value="1"/>
</dbReference>
<accession>A0A2A3MG21</accession>
<dbReference type="EMBL" id="NTMR01000019">
    <property type="protein sequence ID" value="PBK03504.1"/>
    <property type="molecule type" value="Genomic_DNA"/>
</dbReference>
<dbReference type="InterPro" id="IPR029035">
    <property type="entry name" value="DHS-like_NAD/FAD-binding_dom"/>
</dbReference>
<dbReference type="AlphaFoldDB" id="A0A2A3MG21"/>
<dbReference type="PANTHER" id="PTHR11085">
    <property type="entry name" value="NAD-DEPENDENT PROTEIN DEACYLASE SIRTUIN-5, MITOCHONDRIAL-RELATED"/>
    <property type="match status" value="1"/>
</dbReference>
<feature type="binding site" evidence="3 4">
    <location>
        <position position="158"/>
    </location>
    <ligand>
        <name>Zn(2+)</name>
        <dbReference type="ChEBI" id="CHEBI:29105"/>
    </ligand>
</feature>
<keyword evidence="7" id="KW-1185">Reference proteome</keyword>
<reference evidence="6 7" key="1">
    <citation type="submission" date="2017-09" db="EMBL/GenBank/DDBJ databases">
        <title>Pseudomonas abyssi sp. nov. isolated from Abyssopelagic Water.</title>
        <authorList>
            <person name="Wei Y."/>
        </authorList>
    </citation>
    <scope>NUCLEOTIDE SEQUENCE [LARGE SCALE GENOMIC DNA]</scope>
    <source>
        <strain evidence="6 7">MT5</strain>
    </source>
</reference>
<feature type="active site" description="Proton acceptor" evidence="3 4">
    <location>
        <position position="119"/>
    </location>
</feature>
<feature type="binding site" evidence="3 4">
    <location>
        <position position="155"/>
    </location>
    <ligand>
        <name>Zn(2+)</name>
        <dbReference type="ChEBI" id="CHEBI:29105"/>
    </ligand>
</feature>
<feature type="binding site" evidence="3">
    <location>
        <begin position="101"/>
        <end position="104"/>
    </location>
    <ligand>
        <name>NAD(+)</name>
        <dbReference type="ChEBI" id="CHEBI:57540"/>
    </ligand>
</feature>
<dbReference type="GO" id="GO:0008270">
    <property type="term" value="F:zinc ion binding"/>
    <property type="evidence" value="ECO:0007669"/>
    <property type="project" value="UniProtKB-UniRule"/>
</dbReference>
<comment type="caution">
    <text evidence="3">Lacks conserved residue(s) required for the propagation of feature annotation.</text>
</comment>
<dbReference type="SUPFAM" id="SSF52467">
    <property type="entry name" value="DHS-like NAD/FAD-binding domain"/>
    <property type="match status" value="1"/>
</dbReference>
<comment type="domain">
    <text evidence="3">2 residues (Tyr-67 and Arg-70) present in a large hydrophobic pocket are probably involved in substrate specificity. They are important for desuccinylation activity, but dispensable for deacetylation activity.</text>
</comment>
<evidence type="ECO:0000256" key="4">
    <source>
        <dbReference type="PROSITE-ProRule" id="PRU00236"/>
    </source>
</evidence>
<dbReference type="GO" id="GO:0036054">
    <property type="term" value="F:protein-malonyllysine demalonylase activity"/>
    <property type="evidence" value="ECO:0007669"/>
    <property type="project" value="InterPro"/>
</dbReference>
<sequence>MTFDQGLLAQLRNARHGVVFTGAGVSAESGIATFRDALSGLWSRFDPMQLATPEAFAADPELVWGWYESRRRQVLCSSPNPGHIAIAELAKRLPQLTLVTQNVDDLHERAGSRDVLHLHGSLHYPRCSRCAAPFELAPVPPVEATEGRRLAPPRCLQCGGAVRPGIVWFGESLPVTALEAAFAAAADCDLLLSVGTSGVVYPAAQVPEIALHNGATVVHVNPDPQALGGTDEWLLAGAAGEILPALLQAAFQD</sequence>
<feature type="binding site" evidence="3">
    <location>
        <begin position="221"/>
        <end position="223"/>
    </location>
    <ligand>
        <name>NAD(+)</name>
        <dbReference type="ChEBI" id="CHEBI:57540"/>
    </ligand>
</feature>